<reference evidence="1" key="1">
    <citation type="submission" date="2022-05" db="EMBL/GenBank/DDBJ databases">
        <title>Chromosome-level genome of Chaenocephalus aceratus.</title>
        <authorList>
            <person name="Park H."/>
        </authorList>
    </citation>
    <scope>NUCLEOTIDE SEQUENCE</scope>
    <source>
        <strain evidence="1">KU_202001</strain>
    </source>
</reference>
<accession>A0ACB9WPT9</accession>
<dbReference type="Proteomes" id="UP001057452">
    <property type="component" value="Chromosome 13"/>
</dbReference>
<proteinExistence type="predicted"/>
<sequence length="53" mass="5730">ASCFPLHLSVAPQLRRSQRPRGSAEKQARTSLVGELSEVQTSNHARGSNITTV</sequence>
<evidence type="ECO:0000313" key="1">
    <source>
        <dbReference type="EMBL" id="KAI4815108.1"/>
    </source>
</evidence>
<feature type="non-terminal residue" evidence="1">
    <location>
        <position position="53"/>
    </location>
</feature>
<name>A0ACB9WPT9_CHAAC</name>
<evidence type="ECO:0000313" key="2">
    <source>
        <dbReference type="Proteomes" id="UP001057452"/>
    </source>
</evidence>
<keyword evidence="2" id="KW-1185">Reference proteome</keyword>
<feature type="non-terminal residue" evidence="1">
    <location>
        <position position="1"/>
    </location>
</feature>
<dbReference type="EMBL" id="CM043797">
    <property type="protein sequence ID" value="KAI4815108.1"/>
    <property type="molecule type" value="Genomic_DNA"/>
</dbReference>
<gene>
    <name evidence="1" type="ORF">KUCAC02_005271</name>
</gene>
<protein>
    <submittedName>
        <fullName evidence="1">Uncharacterized protein</fullName>
    </submittedName>
</protein>
<comment type="caution">
    <text evidence="1">The sequence shown here is derived from an EMBL/GenBank/DDBJ whole genome shotgun (WGS) entry which is preliminary data.</text>
</comment>
<organism evidence="1 2">
    <name type="scientific">Chaenocephalus aceratus</name>
    <name type="common">Blackfin icefish</name>
    <name type="synonym">Chaenichthys aceratus</name>
    <dbReference type="NCBI Taxonomy" id="36190"/>
    <lineage>
        <taxon>Eukaryota</taxon>
        <taxon>Metazoa</taxon>
        <taxon>Chordata</taxon>
        <taxon>Craniata</taxon>
        <taxon>Vertebrata</taxon>
        <taxon>Euteleostomi</taxon>
        <taxon>Actinopterygii</taxon>
        <taxon>Neopterygii</taxon>
        <taxon>Teleostei</taxon>
        <taxon>Neoteleostei</taxon>
        <taxon>Acanthomorphata</taxon>
        <taxon>Eupercaria</taxon>
        <taxon>Perciformes</taxon>
        <taxon>Notothenioidei</taxon>
        <taxon>Channichthyidae</taxon>
        <taxon>Chaenocephalus</taxon>
    </lineage>
</organism>